<dbReference type="RefSeq" id="XP_048135523.1">
    <property type="nucleotide sequence ID" value="XM_048279566.1"/>
</dbReference>
<gene>
    <name evidence="7" type="primary">LOC115743790</name>
</gene>
<dbReference type="Gene3D" id="3.20.20.70">
    <property type="entry name" value="Aldolase class I"/>
    <property type="match status" value="1"/>
</dbReference>
<dbReference type="Proteomes" id="UP000827889">
    <property type="component" value="Chromosome 5"/>
</dbReference>
<keyword evidence="6" id="KW-1185">Reference proteome</keyword>
<keyword evidence="5" id="KW-0119">Carbohydrate metabolism</keyword>
<proteinExistence type="inferred from homology"/>
<evidence type="ECO:0000256" key="1">
    <source>
        <dbReference type="ARBA" id="ARBA00004761"/>
    </source>
</evidence>
<dbReference type="InterPro" id="IPR013785">
    <property type="entry name" value="Aldolase_TIM"/>
</dbReference>
<reference evidence="7" key="1">
    <citation type="submission" date="2025-08" db="UniProtKB">
        <authorList>
            <consortium name="RefSeq"/>
        </authorList>
    </citation>
    <scope>IDENTIFICATION</scope>
    <source>
        <tissue evidence="7">Leaf</tissue>
    </source>
</reference>
<evidence type="ECO:0000256" key="3">
    <source>
        <dbReference type="ARBA" id="ARBA00011233"/>
    </source>
</evidence>
<evidence type="ECO:0000256" key="5">
    <source>
        <dbReference type="ARBA" id="ARBA00023277"/>
    </source>
</evidence>
<dbReference type="PANTHER" id="PTHR30246:SF1">
    <property type="entry name" value="2-DEHYDRO-3-DEOXY-6-PHOSPHOGALACTONATE ALDOLASE-RELATED"/>
    <property type="match status" value="1"/>
</dbReference>
<dbReference type="SUPFAM" id="SSF51569">
    <property type="entry name" value="Aldolase"/>
    <property type="match status" value="1"/>
</dbReference>
<evidence type="ECO:0000313" key="7">
    <source>
        <dbReference type="RefSeq" id="XP_048135523.1"/>
    </source>
</evidence>
<dbReference type="PANTHER" id="PTHR30246">
    <property type="entry name" value="2-KETO-3-DEOXY-6-PHOSPHOGLUCONATE ALDOLASE"/>
    <property type="match status" value="1"/>
</dbReference>
<sequence>MALPSASYCLWRRPPLLSPPQPPLTLPPPSRRHRLCACTARSSLSPVQQTISGIENSGIIACLRANRSLSLSLSIGTILLNVFLNLTRSRCECVIDSPELAFEAACAALGAGITVLEVVRSTPGVFEVLRWLIEDHPTATLGVGTILNAEDAQNAIVAGAKFLMSPAMVKDILSDSQDCGVLYIPGVMTPTEILSAYDAGAKIVKVYPVSTLGGTHYISALKKPFPHIRMVASQGIPRGLAGEYIAKGASAVVLSDAIFSKSAMAQCNLSEISKFAHIAALQGREAVDRRKRCLE</sequence>
<dbReference type="CDD" id="cd00452">
    <property type="entry name" value="KDPG_aldolase"/>
    <property type="match status" value="1"/>
</dbReference>
<organism evidence="6 7">
    <name type="scientific">Rhodamnia argentea</name>
    <dbReference type="NCBI Taxonomy" id="178133"/>
    <lineage>
        <taxon>Eukaryota</taxon>
        <taxon>Viridiplantae</taxon>
        <taxon>Streptophyta</taxon>
        <taxon>Embryophyta</taxon>
        <taxon>Tracheophyta</taxon>
        <taxon>Spermatophyta</taxon>
        <taxon>Magnoliopsida</taxon>
        <taxon>eudicotyledons</taxon>
        <taxon>Gunneridae</taxon>
        <taxon>Pentapetalae</taxon>
        <taxon>rosids</taxon>
        <taxon>malvids</taxon>
        <taxon>Myrtales</taxon>
        <taxon>Myrtaceae</taxon>
        <taxon>Myrtoideae</taxon>
        <taxon>Myrteae</taxon>
        <taxon>Australasian group</taxon>
        <taxon>Rhodamnia</taxon>
    </lineage>
</organism>
<accession>A0ABM3HG10</accession>
<comment type="subunit">
    <text evidence="3">Homotrimer.</text>
</comment>
<comment type="pathway">
    <text evidence="1">Carbohydrate acid metabolism.</text>
</comment>
<evidence type="ECO:0000256" key="4">
    <source>
        <dbReference type="ARBA" id="ARBA00023239"/>
    </source>
</evidence>
<name>A0ABM3HG10_9MYRT</name>
<evidence type="ECO:0000256" key="2">
    <source>
        <dbReference type="ARBA" id="ARBA00006906"/>
    </source>
</evidence>
<protein>
    <submittedName>
        <fullName evidence="7">KHG/KDPG aldolase isoform X1</fullName>
    </submittedName>
</protein>
<dbReference type="GeneID" id="115743790"/>
<evidence type="ECO:0000313" key="6">
    <source>
        <dbReference type="Proteomes" id="UP000827889"/>
    </source>
</evidence>
<comment type="similarity">
    <text evidence="2">Belongs to the KHG/KDPG aldolase family.</text>
</comment>
<keyword evidence="4" id="KW-0456">Lyase</keyword>
<dbReference type="InterPro" id="IPR000887">
    <property type="entry name" value="Aldlse_KDPG_KHG"/>
</dbReference>
<dbReference type="Pfam" id="PF01081">
    <property type="entry name" value="Aldolase"/>
    <property type="match status" value="1"/>
</dbReference>